<keyword evidence="5" id="KW-0539">Nucleus</keyword>
<evidence type="ECO:0000256" key="2">
    <source>
        <dbReference type="ARBA" id="ARBA00004496"/>
    </source>
</evidence>
<dbReference type="InterPro" id="IPR039127">
    <property type="entry name" value="Trm112"/>
</dbReference>
<comment type="similarity">
    <text evidence="3">Belongs to the TRM112 family.</text>
</comment>
<dbReference type="Pfam" id="PF03966">
    <property type="entry name" value="Trm112p"/>
    <property type="match status" value="1"/>
</dbReference>
<dbReference type="Gene3D" id="2.20.25.10">
    <property type="match status" value="1"/>
</dbReference>
<dbReference type="FunFam" id="2.20.25.10:FF:000021">
    <property type="entry name" value="Multifunctional methyltransferase subunit trm112"/>
    <property type="match status" value="1"/>
</dbReference>
<reference evidence="8 9" key="1">
    <citation type="submission" date="2017-04" db="EMBL/GenBank/DDBJ databases">
        <title>Genome sequencing of [Candida] sorbophila.</title>
        <authorList>
            <person name="Ahn J.O."/>
        </authorList>
    </citation>
    <scope>NUCLEOTIDE SEQUENCE [LARGE SCALE GENOMIC DNA]</scope>
    <source>
        <strain evidence="8 9">DS02</strain>
    </source>
</reference>
<dbReference type="GO" id="GO:0046982">
    <property type="term" value="F:protein heterodimerization activity"/>
    <property type="evidence" value="ECO:0007669"/>
    <property type="project" value="InterPro"/>
</dbReference>
<name>A0A2T0FCX4_9ASCO</name>
<dbReference type="GeneID" id="36514158"/>
<dbReference type="Proteomes" id="UP000238350">
    <property type="component" value="Unassembled WGS sequence"/>
</dbReference>
<evidence type="ECO:0000313" key="8">
    <source>
        <dbReference type="EMBL" id="PRT52789.1"/>
    </source>
</evidence>
<dbReference type="OrthoDB" id="2187549at2759"/>
<dbReference type="PANTHER" id="PTHR12773">
    <property type="entry name" value="UPF0315 PROTEIN-RELATED"/>
    <property type="match status" value="1"/>
</dbReference>
<organism evidence="8 9">
    <name type="scientific">Wickerhamiella sorbophila</name>
    <dbReference type="NCBI Taxonomy" id="45607"/>
    <lineage>
        <taxon>Eukaryota</taxon>
        <taxon>Fungi</taxon>
        <taxon>Dikarya</taxon>
        <taxon>Ascomycota</taxon>
        <taxon>Saccharomycotina</taxon>
        <taxon>Dipodascomycetes</taxon>
        <taxon>Dipodascales</taxon>
        <taxon>Trichomonascaceae</taxon>
        <taxon>Wickerhamiella</taxon>
    </lineage>
</organism>
<dbReference type="GO" id="GO:0005634">
    <property type="term" value="C:nucleus"/>
    <property type="evidence" value="ECO:0007669"/>
    <property type="project" value="UniProtKB-SubCell"/>
</dbReference>
<evidence type="ECO:0000256" key="4">
    <source>
        <dbReference type="ARBA" id="ARBA00022490"/>
    </source>
</evidence>
<dbReference type="RefSeq" id="XP_024662735.1">
    <property type="nucleotide sequence ID" value="XM_024806967.1"/>
</dbReference>
<comment type="caution">
    <text evidence="8">The sequence shown here is derived from an EMBL/GenBank/DDBJ whole genome shotgun (WGS) entry which is preliminary data.</text>
</comment>
<evidence type="ECO:0000256" key="5">
    <source>
        <dbReference type="ARBA" id="ARBA00023242"/>
    </source>
</evidence>
<evidence type="ECO:0000256" key="1">
    <source>
        <dbReference type="ARBA" id="ARBA00004123"/>
    </source>
</evidence>
<keyword evidence="4" id="KW-0963">Cytoplasm</keyword>
<evidence type="ECO:0000256" key="6">
    <source>
        <dbReference type="ARBA" id="ARBA00069342"/>
    </source>
</evidence>
<gene>
    <name evidence="8" type="ORF">B9G98_00409</name>
</gene>
<proteinExistence type="inferred from homology"/>
<keyword evidence="9" id="KW-1185">Reference proteome</keyword>
<dbReference type="PANTHER" id="PTHR12773:SF0">
    <property type="entry name" value="MULTIFUNCTIONAL METHYLTRANSFERASE SUBUNIT TRM112-LIKE PROTEIN"/>
    <property type="match status" value="1"/>
</dbReference>
<dbReference type="AlphaFoldDB" id="A0A2T0FCX4"/>
<dbReference type="GO" id="GO:0005737">
    <property type="term" value="C:cytoplasm"/>
    <property type="evidence" value="ECO:0007669"/>
    <property type="project" value="UniProtKB-SubCell"/>
</dbReference>
<dbReference type="GO" id="GO:0070476">
    <property type="term" value="P:rRNA (guanine-N7)-methylation"/>
    <property type="evidence" value="ECO:0007669"/>
    <property type="project" value="TreeGrafter"/>
</dbReference>
<dbReference type="PROSITE" id="PS51257">
    <property type="entry name" value="PROKAR_LIPOPROTEIN"/>
    <property type="match status" value="1"/>
</dbReference>
<protein>
    <recommendedName>
        <fullName evidence="6">Multifunctional methyltransferase subunit trm112</fullName>
    </recommendedName>
    <alternativeName>
        <fullName evidence="7">eRF1 methyltransferase subunit trm112</fullName>
    </alternativeName>
</protein>
<dbReference type="InterPro" id="IPR005651">
    <property type="entry name" value="Trm112-like"/>
</dbReference>
<evidence type="ECO:0000256" key="7">
    <source>
        <dbReference type="ARBA" id="ARBA00083044"/>
    </source>
</evidence>
<evidence type="ECO:0000256" key="3">
    <source>
        <dbReference type="ARBA" id="ARBA00007980"/>
    </source>
</evidence>
<sequence>MKFLTTNFVQCAVQSCARSSDAFPLKYSECQLVQKEIDFDPEFIAHMLQKLDWDALVEVAAELGNSSLPPQKPTIEDAQAAENEQLLRDLHSLLLETQIEQGVMTCKNCGHLYHIKNFIPNFLLPPHLA</sequence>
<comment type="subcellular location">
    <subcellularLocation>
        <location evidence="2">Cytoplasm</location>
    </subcellularLocation>
    <subcellularLocation>
        <location evidence="1">Nucleus</location>
    </subcellularLocation>
</comment>
<evidence type="ECO:0000313" key="9">
    <source>
        <dbReference type="Proteomes" id="UP000238350"/>
    </source>
</evidence>
<dbReference type="SUPFAM" id="SSF158997">
    <property type="entry name" value="Trm112p-like"/>
    <property type="match status" value="1"/>
</dbReference>
<dbReference type="STRING" id="45607.A0A2T0FCX4"/>
<dbReference type="GO" id="GO:0030488">
    <property type="term" value="P:tRNA methylation"/>
    <property type="evidence" value="ECO:0007669"/>
    <property type="project" value="TreeGrafter"/>
</dbReference>
<accession>A0A2T0FCX4</accession>
<dbReference type="EMBL" id="NDIQ01000001">
    <property type="protein sequence ID" value="PRT52789.1"/>
    <property type="molecule type" value="Genomic_DNA"/>
</dbReference>